<proteinExistence type="predicted"/>
<dbReference type="OrthoDB" id="5384174at2759"/>
<gene>
    <name evidence="1" type="ORF">MERGE_003151</name>
</gene>
<evidence type="ECO:0000313" key="1">
    <source>
        <dbReference type="EMBL" id="QSL66014.1"/>
    </source>
</evidence>
<organism evidence="1 2">
    <name type="scientific">Pneumocystis wakefieldiae</name>
    <dbReference type="NCBI Taxonomy" id="38082"/>
    <lineage>
        <taxon>Eukaryota</taxon>
        <taxon>Fungi</taxon>
        <taxon>Dikarya</taxon>
        <taxon>Ascomycota</taxon>
        <taxon>Taphrinomycotina</taxon>
        <taxon>Pneumocystomycetes</taxon>
        <taxon>Pneumocystaceae</taxon>
        <taxon>Pneumocystis</taxon>
    </lineage>
</organism>
<reference evidence="1" key="1">
    <citation type="submission" date="2020-06" db="EMBL/GenBank/DDBJ databases">
        <title>Genomes of multiple members of Pneumocystis genus reveal paths to human pathogen Pneumocystis jirovecii.</title>
        <authorList>
            <person name="Cisse O.H."/>
            <person name="Ma L."/>
            <person name="Dekker J."/>
            <person name="Khil P."/>
            <person name="Jo J."/>
            <person name="Brenchley J."/>
            <person name="Blair R."/>
            <person name="Pahar B."/>
            <person name="Chabe M."/>
            <person name="Van Rompay K.A."/>
            <person name="Keesler R."/>
            <person name="Sukura A."/>
            <person name="Hirsch V."/>
            <person name="Kutty G."/>
            <person name="Liu Y."/>
            <person name="Peng L."/>
            <person name="Chen J."/>
            <person name="Song J."/>
            <person name="Weissenbacher-Lang C."/>
            <person name="Xu J."/>
            <person name="Upham N.S."/>
            <person name="Stajich J.E."/>
            <person name="Cuomo C.A."/>
            <person name="Cushion M.T."/>
            <person name="Kovacs J.A."/>
        </authorList>
    </citation>
    <scope>NUCLEOTIDE SEQUENCE</scope>
    <source>
        <strain evidence="1">2A</strain>
    </source>
</reference>
<dbReference type="Proteomes" id="UP000663699">
    <property type="component" value="Chromosome 9"/>
</dbReference>
<sequence length="185" mass="21598">MYIKEPKKDTDTTLDVSCTPLNLLKEPESRKILDILQSHFQDLQRDTQNRCKNELQEYAEKVLKLTSESSIESILQTMQQELEHARFDSAFVLNQEATLQKALQRLSTCLETYTKEAKLIQTQIQSLLSPDETFEPEDNLWADANTLIEEADALSQKYLHKMKDSMEECNEIDRENKRKLMNQLL</sequence>
<evidence type="ECO:0000313" key="2">
    <source>
        <dbReference type="Proteomes" id="UP000663699"/>
    </source>
</evidence>
<name>A0A899G0E5_9ASCO</name>
<dbReference type="AlphaFoldDB" id="A0A899G0E5"/>
<protein>
    <submittedName>
        <fullName evidence="1">Uncharacterized protein</fullName>
    </submittedName>
</protein>
<keyword evidence="2" id="KW-1185">Reference proteome</keyword>
<dbReference type="EMBL" id="CP054540">
    <property type="protein sequence ID" value="QSL66014.1"/>
    <property type="molecule type" value="Genomic_DNA"/>
</dbReference>
<accession>A0A899G0E5</accession>